<evidence type="ECO:0008006" key="3">
    <source>
        <dbReference type="Google" id="ProtNLM"/>
    </source>
</evidence>
<sequence>MELISSRAQLSPIQALQDILCFLWRLMKVVWRQQEILTLWRRAGGNLIPKEKDSSEIDQFSSFEGNVEGKIFFIVVAHRLSGYLPRNHMIETSKKQASQASPAVWNMLAPSGIRSRWPKRKGTDLHVVFLDLAKAFGSVPHKPRQGLIPGRAAIPVCTISLLTFIMAMEIIIRSSRTAAPCQTIHGRPQKTHDQGLYCTSVEKANIKLARMKIKQNKS</sequence>
<organism evidence="1 2">
    <name type="scientific">Merluccius polli</name>
    <name type="common">Benguela hake</name>
    <name type="synonym">Merluccius cadenati</name>
    <dbReference type="NCBI Taxonomy" id="89951"/>
    <lineage>
        <taxon>Eukaryota</taxon>
        <taxon>Metazoa</taxon>
        <taxon>Chordata</taxon>
        <taxon>Craniata</taxon>
        <taxon>Vertebrata</taxon>
        <taxon>Euteleostomi</taxon>
        <taxon>Actinopterygii</taxon>
        <taxon>Neopterygii</taxon>
        <taxon>Teleostei</taxon>
        <taxon>Neoteleostei</taxon>
        <taxon>Acanthomorphata</taxon>
        <taxon>Zeiogadaria</taxon>
        <taxon>Gadariae</taxon>
        <taxon>Gadiformes</taxon>
        <taxon>Gadoidei</taxon>
        <taxon>Merlucciidae</taxon>
        <taxon>Merluccius</taxon>
    </lineage>
</organism>
<evidence type="ECO:0000313" key="2">
    <source>
        <dbReference type="Proteomes" id="UP001174136"/>
    </source>
</evidence>
<name>A0AA47P528_MERPO</name>
<dbReference type="AlphaFoldDB" id="A0AA47P528"/>
<protein>
    <recommendedName>
        <fullName evidence="3">Reverse transcriptase domain-containing protein</fullName>
    </recommendedName>
</protein>
<comment type="caution">
    <text evidence="1">The sequence shown here is derived from an EMBL/GenBank/DDBJ whole genome shotgun (WGS) entry which is preliminary data.</text>
</comment>
<reference evidence="1" key="1">
    <citation type="journal article" date="2023" name="Front. Mar. Sci.">
        <title>A new Merluccius polli reference genome to investigate the effects of global change in West African waters.</title>
        <authorList>
            <person name="Mateo J.L."/>
            <person name="Blanco-Fernandez C."/>
            <person name="Garcia-Vazquez E."/>
            <person name="Machado-Schiaffino G."/>
        </authorList>
    </citation>
    <scope>NUCLEOTIDE SEQUENCE</scope>
    <source>
        <strain evidence="1">C29</strain>
        <tissue evidence="1">Fin</tissue>
    </source>
</reference>
<proteinExistence type="predicted"/>
<accession>A0AA47P528</accession>
<dbReference type="EMBL" id="JAOPHQ010002277">
    <property type="protein sequence ID" value="KAK0147918.1"/>
    <property type="molecule type" value="Genomic_DNA"/>
</dbReference>
<evidence type="ECO:0000313" key="1">
    <source>
        <dbReference type="EMBL" id="KAK0147918.1"/>
    </source>
</evidence>
<dbReference type="Proteomes" id="UP001174136">
    <property type="component" value="Unassembled WGS sequence"/>
</dbReference>
<gene>
    <name evidence="1" type="ORF">N1851_012379</name>
</gene>
<keyword evidence="2" id="KW-1185">Reference proteome</keyword>